<protein>
    <recommendedName>
        <fullName evidence="4">Exocyst complex component SEC5</fullName>
    </recommendedName>
</protein>
<dbReference type="STRING" id="1076935.U4LFS1"/>
<comment type="subunit">
    <text evidence="4">Component of the exocyst complex.</text>
</comment>
<dbReference type="eggNOG" id="KOG2347">
    <property type="taxonomic scope" value="Eukaryota"/>
</dbReference>
<evidence type="ECO:0000313" key="8">
    <source>
        <dbReference type="Proteomes" id="UP000018144"/>
    </source>
</evidence>
<dbReference type="Proteomes" id="UP000018144">
    <property type="component" value="Unassembled WGS sequence"/>
</dbReference>
<dbReference type="Pfam" id="PF15469">
    <property type="entry name" value="Sec5"/>
    <property type="match status" value="1"/>
</dbReference>
<keyword evidence="4" id="KW-0653">Protein transport</keyword>
<evidence type="ECO:0000256" key="1">
    <source>
        <dbReference type="ARBA" id="ARBA00010578"/>
    </source>
</evidence>
<dbReference type="GO" id="GO:0006887">
    <property type="term" value="P:exocytosis"/>
    <property type="evidence" value="ECO:0007669"/>
    <property type="project" value="UniProtKB-KW"/>
</dbReference>
<reference evidence="7 8" key="1">
    <citation type="journal article" date="2013" name="PLoS Genet.">
        <title>The genome and development-dependent transcriptomes of Pyronema confluens: a window into fungal evolution.</title>
        <authorList>
            <person name="Traeger S."/>
            <person name="Altegoer F."/>
            <person name="Freitag M."/>
            <person name="Gabaldon T."/>
            <person name="Kempken F."/>
            <person name="Kumar A."/>
            <person name="Marcet-Houben M."/>
            <person name="Poggeler S."/>
            <person name="Stajich J.E."/>
            <person name="Nowrousian M."/>
        </authorList>
    </citation>
    <scope>NUCLEOTIDE SEQUENCE [LARGE SCALE GENOMIC DNA]</scope>
    <source>
        <strain evidence="8">CBS 100304</strain>
        <tissue evidence="7">Vegetative mycelium</tissue>
    </source>
</reference>
<dbReference type="GO" id="GO:0006893">
    <property type="term" value="P:Golgi to plasma membrane transport"/>
    <property type="evidence" value="ECO:0007669"/>
    <property type="project" value="UniProtKB-UniRule"/>
</dbReference>
<evidence type="ECO:0000313" key="7">
    <source>
        <dbReference type="EMBL" id="CCX30954.1"/>
    </source>
</evidence>
<dbReference type="PANTHER" id="PTHR13043">
    <property type="entry name" value="EXOCYST COMPLEX COMPONENT SEC5"/>
    <property type="match status" value="1"/>
</dbReference>
<dbReference type="OrthoDB" id="26242at2759"/>
<evidence type="ECO:0000256" key="2">
    <source>
        <dbReference type="ARBA" id="ARBA00022448"/>
    </source>
</evidence>
<keyword evidence="8" id="KW-1185">Reference proteome</keyword>
<gene>
    <name evidence="7" type="ORF">PCON_09555</name>
</gene>
<dbReference type="GO" id="GO:0015031">
    <property type="term" value="P:protein transport"/>
    <property type="evidence" value="ECO:0007669"/>
    <property type="project" value="UniProtKB-KW"/>
</dbReference>
<keyword evidence="3 4" id="KW-0268">Exocytosis</keyword>
<dbReference type="OMA" id="RMWMDVD"/>
<dbReference type="InterPro" id="IPR029175">
    <property type="entry name" value="EXOC2/Sec5"/>
</dbReference>
<sequence>MGESRSDPALLKHYRLQDPFPTSWSDPIEEAHKEHNKRNGAVHRKSTVRYSILQEEHVSASLKGLIGDEFEGGNVPKDESDPLGTTDSVVRVLRQRGLPVEDNVRLRSRYLVSSKHFSPAAFLRDVHASTPSPTLQQGLNYLSQSIAQKSGSLKELVETNFDRFVAAKATIENVYKEMQENAFMEGSKETEYGTGKIKAYLTEVSSKADEVFGPIMSGRGREEGLRTLLSMLDKHGRMLEMPGVILDCAKRKDYEALIDEYQKAQRWVNDSHKLVPDPKTALSRGIKEEHIHRVIIAEKMWMEIEFVIDDFKKDTWKRLLECKTEDASHMELIGILLELGVEDNPITFWLVSRYDYLKSRISTVFEKSRVEIEVHRRKILNAPAPTTQTIAHHLRSTARRVLITESQKAYDVPLVNAFWELVYSNMMMILDSNNGVLGELLSFWKVCQSFIDGDNLLPVGLDESSRKHHRIPDEEVRFFRDCALELVGMIRQCMITFFNEPPVEDISSQYTPMPSTPVSATIPEFPPPSPVPPVPKMRGQEGDEVYAFFPPAANSIGAMHYLGKVMILLGKAATNMAESFNGLGKGNLQDDLRSMLSTARDRTVKSVLSAWLTDAEHCKVMEDWTRALDNRGVTKMPGYFMAFEKDIILGMQSIVYLDKVRSGETAVIPPPSLKFLTNVRSQFVRTLYQALQGMVENAKTPTASEEADPSTPAALATPAASLTAHSVDSRDKNTRMLLTLSNLQLLRSEIVPELIHQFEICFSCTMSDEAKTIKDVLGQIDAQLFSEFTSPIVAALSKTVRSGVLSSTWSPPPGKLATEVKPYIYDALLLLVDVHAQVTITAPILVQQVLSYLLEKLSYELLESFRQRKSFNLGELLQATLDVEFVNQTLSQYNTPKSQEAQQMVYVELDRGSDVEARQGLQAELGQMKTVLSSLRRYSRAEFKCFRSKKPEMGSRRSHD</sequence>
<dbReference type="PANTHER" id="PTHR13043:SF1">
    <property type="entry name" value="EXOCYST COMPLEX COMPONENT 2"/>
    <property type="match status" value="1"/>
</dbReference>
<evidence type="ECO:0000256" key="4">
    <source>
        <dbReference type="RuleBase" id="RU365069"/>
    </source>
</evidence>
<name>U4LFS1_PYROM</name>
<evidence type="ECO:0000256" key="5">
    <source>
        <dbReference type="SAM" id="MobiDB-lite"/>
    </source>
</evidence>
<dbReference type="AlphaFoldDB" id="U4LFS1"/>
<evidence type="ECO:0000256" key="3">
    <source>
        <dbReference type="ARBA" id="ARBA00022483"/>
    </source>
</evidence>
<organism evidence="7 8">
    <name type="scientific">Pyronema omphalodes (strain CBS 100304)</name>
    <name type="common">Pyronema confluens</name>
    <dbReference type="NCBI Taxonomy" id="1076935"/>
    <lineage>
        <taxon>Eukaryota</taxon>
        <taxon>Fungi</taxon>
        <taxon>Dikarya</taxon>
        <taxon>Ascomycota</taxon>
        <taxon>Pezizomycotina</taxon>
        <taxon>Pezizomycetes</taxon>
        <taxon>Pezizales</taxon>
        <taxon>Pyronemataceae</taxon>
        <taxon>Pyronema</taxon>
    </lineage>
</organism>
<dbReference type="InterPro" id="IPR039481">
    <property type="entry name" value="EXOC2/Sec5_N_dom"/>
</dbReference>
<dbReference type="EMBL" id="HF935497">
    <property type="protein sequence ID" value="CCX30954.1"/>
    <property type="molecule type" value="Genomic_DNA"/>
</dbReference>
<accession>U4LFS1</accession>
<keyword evidence="2 4" id="KW-0813">Transport</keyword>
<evidence type="ECO:0000259" key="6">
    <source>
        <dbReference type="Pfam" id="PF15469"/>
    </source>
</evidence>
<feature type="region of interest" description="Disordered" evidence="5">
    <location>
        <begin position="22"/>
        <end position="42"/>
    </location>
</feature>
<dbReference type="GO" id="GO:0000145">
    <property type="term" value="C:exocyst"/>
    <property type="evidence" value="ECO:0007669"/>
    <property type="project" value="UniProtKB-UniRule"/>
</dbReference>
<proteinExistence type="inferred from homology"/>
<comment type="function">
    <text evidence="4">Component of the exocyst complex involved in the docking of exocytic vesicles with fusion sites on the plasma membrane.</text>
</comment>
<feature type="domain" description="Exocyst complex component EXOC2/Sec5 N-terminal" evidence="6">
    <location>
        <begin position="80"/>
        <end position="946"/>
    </location>
</feature>
<comment type="similarity">
    <text evidence="1 4">Belongs to the SEC5 family.</text>
</comment>